<dbReference type="InterPro" id="IPR036291">
    <property type="entry name" value="NAD(P)-bd_dom_sf"/>
</dbReference>
<accession>A0A4Y9M866</accession>
<dbReference type="RefSeq" id="WP_135173084.1">
    <property type="nucleotide sequence ID" value="NZ_SPQT01000001.1"/>
</dbReference>
<feature type="domain" description="Saccharopine dehydrogenase NADP binding" evidence="1">
    <location>
        <begin position="4"/>
        <end position="131"/>
    </location>
</feature>
<dbReference type="InterPro" id="IPR005097">
    <property type="entry name" value="Sacchrp_dh_NADP-bd"/>
</dbReference>
<evidence type="ECO:0000259" key="1">
    <source>
        <dbReference type="Pfam" id="PF03435"/>
    </source>
</evidence>
<dbReference type="Pfam" id="PF03435">
    <property type="entry name" value="Sacchrp_dh_NADP"/>
    <property type="match status" value="1"/>
</dbReference>
<sequence length="401" mass="43638">MAKILVLGGAGAMASGTVRDLVAPYSSRTIELITVADFAADRANKLVAELADPRLRGIELNVNDSGKLEALLAEHDLCINAVPTFAGHQMAIFEACLRARRTYVDYGGMGVFTVQQQKQHDAWKAAGVTAVLGLGADPGVSNMICKAVAERLDTIDRINLYWAATLVGEENPILVPPYSISTILGEYANPSMQFLDGSLKEVAPQSGKEILVLPEPWGRTEFMYTQHSEPLTVPFAEGIREKGIREFTWKLHLPHREHEAWTGLIKAGFGAFDQPIEIGNAKITPAEFLEAVIARNIATNRHRIPAQQSHEIHLAIGHGTSGGKKTTLNFAVIGHPHPSFDGFADAGTSMGLSIGVQLLLSKDHKAGVWGPEEYYDVPSFLAELQQRHFEVHENIDVEPAA</sequence>
<dbReference type="Gene3D" id="3.40.50.720">
    <property type="entry name" value="NAD(P)-binding Rossmann-like Domain"/>
    <property type="match status" value="1"/>
</dbReference>
<protein>
    <recommendedName>
        <fullName evidence="1">Saccharopine dehydrogenase NADP binding domain-containing protein</fullName>
    </recommendedName>
</protein>
<dbReference type="Gene3D" id="3.30.360.10">
    <property type="entry name" value="Dihydrodipicolinate Reductase, domain 2"/>
    <property type="match status" value="1"/>
</dbReference>
<reference evidence="2 3" key="1">
    <citation type="submission" date="2019-03" db="EMBL/GenBank/DDBJ databases">
        <title>Bradyrhizobium diversity isolated from nodules of Chamaecrista fasciculata.</title>
        <authorList>
            <person name="Klepa M.S."/>
            <person name="Urquiaga M.O."/>
            <person name="Hungria M."/>
            <person name="Delamuta J.R."/>
        </authorList>
    </citation>
    <scope>NUCLEOTIDE SEQUENCE [LARGE SCALE GENOMIC DNA]</scope>
    <source>
        <strain evidence="2 3">CNPSo 3448</strain>
    </source>
</reference>
<gene>
    <name evidence="2" type="ORF">E4K65_04560</name>
</gene>
<evidence type="ECO:0000313" key="2">
    <source>
        <dbReference type="EMBL" id="TFV51342.1"/>
    </source>
</evidence>
<dbReference type="Proteomes" id="UP000297966">
    <property type="component" value="Unassembled WGS sequence"/>
</dbReference>
<dbReference type="SUPFAM" id="SSF51735">
    <property type="entry name" value="NAD(P)-binding Rossmann-fold domains"/>
    <property type="match status" value="1"/>
</dbReference>
<evidence type="ECO:0000313" key="3">
    <source>
        <dbReference type="Proteomes" id="UP000297966"/>
    </source>
</evidence>
<dbReference type="PANTHER" id="PTHR43796">
    <property type="entry name" value="CARBOXYNORSPERMIDINE SYNTHASE"/>
    <property type="match status" value="1"/>
</dbReference>
<dbReference type="EMBL" id="SPQT01000001">
    <property type="protein sequence ID" value="TFV51342.1"/>
    <property type="molecule type" value="Genomic_DNA"/>
</dbReference>
<dbReference type="OrthoDB" id="5414718at2"/>
<name>A0A4Y9M866_9BRAD</name>
<proteinExistence type="predicted"/>
<organism evidence="2 3">
    <name type="scientific">Bradyrhizobium niftali</name>
    <dbReference type="NCBI Taxonomy" id="2560055"/>
    <lineage>
        <taxon>Bacteria</taxon>
        <taxon>Pseudomonadati</taxon>
        <taxon>Pseudomonadota</taxon>
        <taxon>Alphaproteobacteria</taxon>
        <taxon>Hyphomicrobiales</taxon>
        <taxon>Nitrobacteraceae</taxon>
        <taxon>Bradyrhizobium</taxon>
    </lineage>
</organism>
<keyword evidence="3" id="KW-1185">Reference proteome</keyword>
<dbReference type="AlphaFoldDB" id="A0A4Y9M866"/>
<dbReference type="PANTHER" id="PTHR43796:SF2">
    <property type="entry name" value="CARBOXYNORSPERMIDINE SYNTHASE"/>
    <property type="match status" value="1"/>
</dbReference>
<comment type="caution">
    <text evidence="2">The sequence shown here is derived from an EMBL/GenBank/DDBJ whole genome shotgun (WGS) entry which is preliminary data.</text>
</comment>